<organism evidence="4 5">
    <name type="scientific">Weissella viridescens</name>
    <name type="common">Lactobacillus viridescens</name>
    <dbReference type="NCBI Taxonomy" id="1629"/>
    <lineage>
        <taxon>Bacteria</taxon>
        <taxon>Bacillati</taxon>
        <taxon>Bacillota</taxon>
        <taxon>Bacilli</taxon>
        <taxon>Lactobacillales</taxon>
        <taxon>Lactobacillaceae</taxon>
        <taxon>Weissella</taxon>
    </lineage>
</organism>
<protein>
    <submittedName>
        <fullName evidence="4">Protein of uncharacterized function (DUF1212)</fullName>
    </submittedName>
</protein>
<dbReference type="AlphaFoldDB" id="A0A380NY65"/>
<keyword evidence="2" id="KW-0812">Transmembrane</keyword>
<dbReference type="InterPro" id="IPR010619">
    <property type="entry name" value="ThrE-like_N"/>
</dbReference>
<evidence type="ECO:0000256" key="1">
    <source>
        <dbReference type="ARBA" id="ARBA00034125"/>
    </source>
</evidence>
<accession>A0A380NY65</accession>
<keyword evidence="2" id="KW-0472">Membrane</keyword>
<comment type="similarity">
    <text evidence="1">Belongs to the ThrE exporter (TC 2.A.79) family.</text>
</comment>
<evidence type="ECO:0000313" key="4">
    <source>
        <dbReference type="EMBL" id="SUP52921.1"/>
    </source>
</evidence>
<dbReference type="GO" id="GO:0022857">
    <property type="term" value="F:transmembrane transporter activity"/>
    <property type="evidence" value="ECO:0007669"/>
    <property type="project" value="InterPro"/>
</dbReference>
<keyword evidence="2" id="KW-1133">Transmembrane helix</keyword>
<evidence type="ECO:0000259" key="3">
    <source>
        <dbReference type="Pfam" id="PF06738"/>
    </source>
</evidence>
<dbReference type="STRING" id="1629.IV50_GL000907"/>
<dbReference type="Pfam" id="PF06738">
    <property type="entry name" value="ThrE"/>
    <property type="match status" value="1"/>
</dbReference>
<gene>
    <name evidence="4" type="ORF">NCTC13645_00824</name>
</gene>
<feature type="transmembrane region" description="Helical" evidence="2">
    <location>
        <begin position="65"/>
        <end position="84"/>
    </location>
</feature>
<evidence type="ECO:0000256" key="2">
    <source>
        <dbReference type="SAM" id="Phobius"/>
    </source>
</evidence>
<evidence type="ECO:0000313" key="5">
    <source>
        <dbReference type="Proteomes" id="UP000254621"/>
    </source>
</evidence>
<proteinExistence type="inferred from homology"/>
<dbReference type="Proteomes" id="UP000254621">
    <property type="component" value="Unassembled WGS sequence"/>
</dbReference>
<dbReference type="EMBL" id="UHIV01000001">
    <property type="protein sequence ID" value="SUP52921.1"/>
    <property type="molecule type" value="Genomic_DNA"/>
</dbReference>
<name>A0A380NY65_WEIVI</name>
<reference evidence="4 5" key="1">
    <citation type="submission" date="2018-06" db="EMBL/GenBank/DDBJ databases">
        <authorList>
            <consortium name="Pathogen Informatics"/>
            <person name="Doyle S."/>
        </authorList>
    </citation>
    <scope>NUCLEOTIDE SEQUENCE [LARGE SCALE GENOMIC DNA]</scope>
    <source>
        <strain evidence="4 5">NCTC13645</strain>
    </source>
</reference>
<sequence length="98" mass="11141">MGGYDLKKVDAINQLSRDFTQQKINFNQFNQAVIDLDQTVTQTPFWLQVLGAGLVSMAPMLVFKATWTDLSLSFFVGLLAFIFSKKLQTTMISRIFLK</sequence>
<feature type="domain" description="Threonine/serine exporter-like N-terminal" evidence="3">
    <location>
        <begin position="3"/>
        <end position="96"/>
    </location>
</feature>